<keyword evidence="1" id="KW-1133">Transmembrane helix</keyword>
<name>A0A4Y2UWX0_ARAVE</name>
<organism evidence="2 3">
    <name type="scientific">Araneus ventricosus</name>
    <name type="common">Orbweaver spider</name>
    <name type="synonym">Epeira ventricosa</name>
    <dbReference type="NCBI Taxonomy" id="182803"/>
    <lineage>
        <taxon>Eukaryota</taxon>
        <taxon>Metazoa</taxon>
        <taxon>Ecdysozoa</taxon>
        <taxon>Arthropoda</taxon>
        <taxon>Chelicerata</taxon>
        <taxon>Arachnida</taxon>
        <taxon>Araneae</taxon>
        <taxon>Araneomorphae</taxon>
        <taxon>Entelegynae</taxon>
        <taxon>Araneoidea</taxon>
        <taxon>Araneidae</taxon>
        <taxon>Araneus</taxon>
    </lineage>
</organism>
<feature type="non-terminal residue" evidence="2">
    <location>
        <position position="1"/>
    </location>
</feature>
<accession>A0A4Y2UWX0</accession>
<comment type="caution">
    <text evidence="2">The sequence shown here is derived from an EMBL/GenBank/DDBJ whole genome shotgun (WGS) entry which is preliminary data.</text>
</comment>
<keyword evidence="3" id="KW-1185">Reference proteome</keyword>
<protein>
    <submittedName>
        <fullName evidence="2">Uncharacterized protein</fullName>
    </submittedName>
</protein>
<keyword evidence="1" id="KW-0472">Membrane</keyword>
<dbReference type="OrthoDB" id="10528943at2759"/>
<gene>
    <name evidence="2" type="ORF">AVEN_164302_1</name>
</gene>
<evidence type="ECO:0000256" key="1">
    <source>
        <dbReference type="SAM" id="Phobius"/>
    </source>
</evidence>
<sequence>SLHYRKNKCKPSPVFNDKLLGSFFNAAFPPFCLNKRLAATPPPPDAEEEGVTAQSPVRFNDSVRVRARTDRNLCPRGRDARTCYSWNRLARTDRNASLYFINLSFLSMCFQTFGMGDPRRAPRSPEASAAASETVSLS</sequence>
<dbReference type="AlphaFoldDB" id="A0A4Y2UWX0"/>
<proteinExistence type="predicted"/>
<dbReference type="EMBL" id="BGPR01040613">
    <property type="protein sequence ID" value="GBO16772.1"/>
    <property type="molecule type" value="Genomic_DNA"/>
</dbReference>
<evidence type="ECO:0000313" key="3">
    <source>
        <dbReference type="Proteomes" id="UP000499080"/>
    </source>
</evidence>
<evidence type="ECO:0000313" key="2">
    <source>
        <dbReference type="EMBL" id="GBO16772.1"/>
    </source>
</evidence>
<dbReference type="Proteomes" id="UP000499080">
    <property type="component" value="Unassembled WGS sequence"/>
</dbReference>
<reference evidence="2 3" key="1">
    <citation type="journal article" date="2019" name="Sci. Rep.">
        <title>Orb-weaving spider Araneus ventricosus genome elucidates the spidroin gene catalogue.</title>
        <authorList>
            <person name="Kono N."/>
            <person name="Nakamura H."/>
            <person name="Ohtoshi R."/>
            <person name="Moran D.A.P."/>
            <person name="Shinohara A."/>
            <person name="Yoshida Y."/>
            <person name="Fujiwara M."/>
            <person name="Mori M."/>
            <person name="Tomita M."/>
            <person name="Arakawa K."/>
        </authorList>
    </citation>
    <scope>NUCLEOTIDE SEQUENCE [LARGE SCALE GENOMIC DNA]</scope>
</reference>
<feature type="transmembrane region" description="Helical" evidence="1">
    <location>
        <begin position="96"/>
        <end position="114"/>
    </location>
</feature>
<keyword evidence="1" id="KW-0812">Transmembrane</keyword>